<dbReference type="EMBL" id="FZOS01000046">
    <property type="protein sequence ID" value="SNT13233.1"/>
    <property type="molecule type" value="Genomic_DNA"/>
</dbReference>
<organism evidence="2 3">
    <name type="scientific">Edaphosphingomonas laterariae</name>
    <dbReference type="NCBI Taxonomy" id="861865"/>
    <lineage>
        <taxon>Bacteria</taxon>
        <taxon>Pseudomonadati</taxon>
        <taxon>Pseudomonadota</taxon>
        <taxon>Alphaproteobacteria</taxon>
        <taxon>Sphingomonadales</taxon>
        <taxon>Rhizorhabdaceae</taxon>
        <taxon>Edaphosphingomonas</taxon>
    </lineage>
</organism>
<feature type="chain" id="PRO_5013326056" evidence="1">
    <location>
        <begin position="20"/>
        <end position="113"/>
    </location>
</feature>
<accession>A0A239K6I5</accession>
<keyword evidence="1" id="KW-0732">Signal</keyword>
<feature type="signal peptide" evidence="1">
    <location>
        <begin position="1"/>
        <end position="19"/>
    </location>
</feature>
<evidence type="ECO:0000256" key="1">
    <source>
        <dbReference type="SAM" id="SignalP"/>
    </source>
</evidence>
<name>A0A239K6I5_9SPHN</name>
<proteinExistence type="predicted"/>
<dbReference type="AlphaFoldDB" id="A0A239K6I5"/>
<sequence length="113" mass="12095">MRMAMLMMLGFCLAAPAMAQDAAPAPAPAPQGDARTVATQTCMAEAEKRKIELGATAITLREVNDTDKKSDDVAGVEASVNVVKTDSKGKTKTSKKKFECATREGVVTKFEWK</sequence>
<protein>
    <submittedName>
        <fullName evidence="2">Uncharacterized protein</fullName>
    </submittedName>
</protein>
<dbReference type="Proteomes" id="UP000198281">
    <property type="component" value="Unassembled WGS sequence"/>
</dbReference>
<gene>
    <name evidence="2" type="ORF">SAMN06295912_1463</name>
</gene>
<keyword evidence="3" id="KW-1185">Reference proteome</keyword>
<reference evidence="3" key="1">
    <citation type="submission" date="2017-06" db="EMBL/GenBank/DDBJ databases">
        <authorList>
            <person name="Varghese N."/>
            <person name="Submissions S."/>
        </authorList>
    </citation>
    <scope>NUCLEOTIDE SEQUENCE [LARGE SCALE GENOMIC DNA]</scope>
    <source>
        <strain evidence="3">LNB2</strain>
    </source>
</reference>
<evidence type="ECO:0000313" key="2">
    <source>
        <dbReference type="EMBL" id="SNT13233.1"/>
    </source>
</evidence>
<evidence type="ECO:0000313" key="3">
    <source>
        <dbReference type="Proteomes" id="UP000198281"/>
    </source>
</evidence>